<dbReference type="AlphaFoldDB" id="A0AAV4I6P2"/>
<gene>
    <name evidence="1" type="ORF">ElyMa_001192800</name>
</gene>
<evidence type="ECO:0000313" key="1">
    <source>
        <dbReference type="EMBL" id="GFS05152.1"/>
    </source>
</evidence>
<proteinExistence type="predicted"/>
<sequence>MVSKMDGLITLEVTSGWGVLLSDGLLKILGLNDGLGGVWLDAGVYTGDRPVNFTTRRMLWIHLEEINASENIVDGAPSTLLTSIGVGCHAFGDIKTVRLECPEYKRLRDGTIGELKISVRDESGQAFSNQDLPIHVTLSVIKT</sequence>
<name>A0AAV4I6P2_9GAST</name>
<organism evidence="1 2">
    <name type="scientific">Elysia marginata</name>
    <dbReference type="NCBI Taxonomy" id="1093978"/>
    <lineage>
        <taxon>Eukaryota</taxon>
        <taxon>Metazoa</taxon>
        <taxon>Spiralia</taxon>
        <taxon>Lophotrochozoa</taxon>
        <taxon>Mollusca</taxon>
        <taxon>Gastropoda</taxon>
        <taxon>Heterobranchia</taxon>
        <taxon>Euthyneura</taxon>
        <taxon>Panpulmonata</taxon>
        <taxon>Sacoglossa</taxon>
        <taxon>Placobranchoidea</taxon>
        <taxon>Plakobranchidae</taxon>
        <taxon>Elysia</taxon>
    </lineage>
</organism>
<dbReference type="Proteomes" id="UP000762676">
    <property type="component" value="Unassembled WGS sequence"/>
</dbReference>
<dbReference type="EMBL" id="BMAT01002345">
    <property type="protein sequence ID" value="GFS05152.1"/>
    <property type="molecule type" value="Genomic_DNA"/>
</dbReference>
<keyword evidence="2" id="KW-1185">Reference proteome</keyword>
<comment type="caution">
    <text evidence="1">The sequence shown here is derived from an EMBL/GenBank/DDBJ whole genome shotgun (WGS) entry which is preliminary data.</text>
</comment>
<evidence type="ECO:0000313" key="2">
    <source>
        <dbReference type="Proteomes" id="UP000762676"/>
    </source>
</evidence>
<protein>
    <submittedName>
        <fullName evidence="1">Uncharacterized protein</fullName>
    </submittedName>
</protein>
<accession>A0AAV4I6P2</accession>
<reference evidence="1 2" key="1">
    <citation type="journal article" date="2021" name="Elife">
        <title>Chloroplast acquisition without the gene transfer in kleptoplastic sea slugs, Plakobranchus ocellatus.</title>
        <authorList>
            <person name="Maeda T."/>
            <person name="Takahashi S."/>
            <person name="Yoshida T."/>
            <person name="Shimamura S."/>
            <person name="Takaki Y."/>
            <person name="Nagai Y."/>
            <person name="Toyoda A."/>
            <person name="Suzuki Y."/>
            <person name="Arimoto A."/>
            <person name="Ishii H."/>
            <person name="Satoh N."/>
            <person name="Nishiyama T."/>
            <person name="Hasebe M."/>
            <person name="Maruyama T."/>
            <person name="Minagawa J."/>
            <person name="Obokata J."/>
            <person name="Shigenobu S."/>
        </authorList>
    </citation>
    <scope>NUCLEOTIDE SEQUENCE [LARGE SCALE GENOMIC DNA]</scope>
</reference>